<accession>Q0FV50</accession>
<dbReference type="AlphaFoldDB" id="Q0FV50"/>
<feature type="domain" description="Aminoglycoside phosphotransferase" evidence="1">
    <location>
        <begin position="16"/>
        <end position="239"/>
    </location>
</feature>
<dbReference type="STRING" id="314265.R2601_14960"/>
<dbReference type="HOGENOM" id="CLU_021467_2_0_5"/>
<dbReference type="InterPro" id="IPR002575">
    <property type="entry name" value="Aminoglycoside_PTrfase"/>
</dbReference>
<gene>
    <name evidence="2" type="ORF">R2601_14960</name>
</gene>
<dbReference type="Pfam" id="PF01636">
    <property type="entry name" value="APH"/>
    <property type="match status" value="1"/>
</dbReference>
<protein>
    <recommendedName>
        <fullName evidence="1">Aminoglycoside phosphotransferase domain-containing protein</fullName>
    </recommendedName>
</protein>
<organism evidence="2 3">
    <name type="scientific">Salipiger bermudensis (strain DSM 26914 / JCM 13377 / KCTC 12554 / HTCC2601)</name>
    <name type="common">Pelagibaca bermudensis</name>
    <dbReference type="NCBI Taxonomy" id="314265"/>
    <lineage>
        <taxon>Bacteria</taxon>
        <taxon>Pseudomonadati</taxon>
        <taxon>Pseudomonadota</taxon>
        <taxon>Alphaproteobacteria</taxon>
        <taxon>Rhodobacterales</taxon>
        <taxon>Roseobacteraceae</taxon>
        <taxon>Salipiger</taxon>
    </lineage>
</organism>
<dbReference type="RefSeq" id="WP_007795779.1">
    <property type="nucleotide sequence ID" value="NZ_DS022276.1"/>
</dbReference>
<dbReference type="SUPFAM" id="SSF56112">
    <property type="entry name" value="Protein kinase-like (PK-like)"/>
    <property type="match status" value="1"/>
</dbReference>
<dbReference type="InterPro" id="IPR011009">
    <property type="entry name" value="Kinase-like_dom_sf"/>
</dbReference>
<keyword evidence="3" id="KW-1185">Reference proteome</keyword>
<proteinExistence type="predicted"/>
<dbReference type="Gene3D" id="3.90.1200.10">
    <property type="match status" value="1"/>
</dbReference>
<dbReference type="OrthoDB" id="9809275at2"/>
<sequence>MTDLFLAKAGWAEATASPIAGDASARRYTRLCKGAARAILMDDPDGDTALFARLSRHLLSLGLSAPEILAEAPGKLLLEDLGDGLIARLATDPETEKQLYLFATDALIALHQHAPPADLPEASPQYLAVMTDLAFTCFATNAGFAPQTGTAEACAQAFERALAAHAPETDVMILRDYHAENILWLPDRQGPARAGLLDFQDALQGHRAYDLVSLIEDARRDVAPKTAEAAIRYYLGATGLPETPFRTALAVLGAQRNLRILGVFARLAATRGKPGYIDLIPRVWGHLQADLRHPALAEVAAILHPALPAPTPEILQRLKSPCPTP</sequence>
<reference evidence="2 3" key="1">
    <citation type="journal article" date="2010" name="J. Bacteriol.">
        <title>Genome sequences of Pelagibaca bermudensis HTCC2601T and Maritimibacter alkaliphilus HTCC2654T, the type strains of two marine Roseobacter genera.</title>
        <authorList>
            <person name="Thrash J.C."/>
            <person name="Cho J.C."/>
            <person name="Ferriera S."/>
            <person name="Johnson J."/>
            <person name="Vergin K.L."/>
            <person name="Giovannoni S.J."/>
        </authorList>
    </citation>
    <scope>NUCLEOTIDE SEQUENCE [LARGE SCALE GENOMIC DNA]</scope>
    <source>
        <strain evidence="3">DSM 26914 / JCM 13377 / KCTC 12554 / HTCC2601</strain>
    </source>
</reference>
<dbReference type="EMBL" id="AATQ01000002">
    <property type="protein sequence ID" value="EAU48276.1"/>
    <property type="molecule type" value="Genomic_DNA"/>
</dbReference>
<comment type="caution">
    <text evidence="2">The sequence shown here is derived from an EMBL/GenBank/DDBJ whole genome shotgun (WGS) entry which is preliminary data.</text>
</comment>
<dbReference type="Proteomes" id="UP000006230">
    <property type="component" value="Unassembled WGS sequence"/>
</dbReference>
<name>Q0FV50_SALBH</name>
<evidence type="ECO:0000313" key="3">
    <source>
        <dbReference type="Proteomes" id="UP000006230"/>
    </source>
</evidence>
<dbReference type="eggNOG" id="COG3178">
    <property type="taxonomic scope" value="Bacteria"/>
</dbReference>
<evidence type="ECO:0000259" key="1">
    <source>
        <dbReference type="Pfam" id="PF01636"/>
    </source>
</evidence>
<dbReference type="Gene3D" id="3.30.200.20">
    <property type="entry name" value="Phosphorylase Kinase, domain 1"/>
    <property type="match status" value="1"/>
</dbReference>
<evidence type="ECO:0000313" key="2">
    <source>
        <dbReference type="EMBL" id="EAU48276.1"/>
    </source>
</evidence>